<dbReference type="PANTHER" id="PTHR47928:SF149">
    <property type="entry name" value="PENTATRICOPEPTIDE REPEAT-CONTAINING PROTEIN DOT4, CHLOROPLASTIC"/>
    <property type="match status" value="1"/>
</dbReference>
<feature type="repeat" description="PPR" evidence="4">
    <location>
        <begin position="359"/>
        <end position="393"/>
    </location>
</feature>
<evidence type="ECO:0000313" key="6">
    <source>
        <dbReference type="EnsemblPlants" id="Kaladp0053s0092.1.v1.1.CDS.1"/>
    </source>
</evidence>
<dbReference type="Gramene" id="Kaladp0053s0092.1.v1.1">
    <property type="protein sequence ID" value="Kaladp0053s0092.1.v1.1.CDS.1"/>
    <property type="gene ID" value="Kaladp0053s0092.v1.1"/>
</dbReference>
<accession>A0A7N0U2R7</accession>
<dbReference type="InterPro" id="IPR002885">
    <property type="entry name" value="PPR_rpt"/>
</dbReference>
<dbReference type="InterPro" id="IPR050421">
    <property type="entry name" value="PPR"/>
</dbReference>
<dbReference type="GO" id="GO:0008270">
    <property type="term" value="F:zinc ion binding"/>
    <property type="evidence" value="ECO:0007669"/>
    <property type="project" value="InterPro"/>
</dbReference>
<name>A0A7N0U2R7_KALFE</name>
<feature type="repeat" description="PPR" evidence="4">
    <location>
        <begin position="157"/>
        <end position="191"/>
    </location>
</feature>
<dbReference type="OMA" id="SCVLKCF"/>
<evidence type="ECO:0000256" key="4">
    <source>
        <dbReference type="PROSITE-ProRule" id="PRU00708"/>
    </source>
</evidence>
<dbReference type="PANTHER" id="PTHR47928">
    <property type="entry name" value="REPEAT-CONTAINING PROTEIN, PUTATIVE-RELATED"/>
    <property type="match status" value="1"/>
</dbReference>
<dbReference type="Pfam" id="PF13041">
    <property type="entry name" value="PPR_2"/>
    <property type="match status" value="3"/>
</dbReference>
<dbReference type="FunFam" id="1.25.40.10:FF:000205">
    <property type="entry name" value="Pentatricopeptide repeat-containing protein, mitochondrial"/>
    <property type="match status" value="1"/>
</dbReference>
<dbReference type="InterPro" id="IPR032867">
    <property type="entry name" value="DYW_dom"/>
</dbReference>
<evidence type="ECO:0000313" key="7">
    <source>
        <dbReference type="Proteomes" id="UP000594263"/>
    </source>
</evidence>
<dbReference type="Pfam" id="PF01535">
    <property type="entry name" value="PPR"/>
    <property type="match status" value="5"/>
</dbReference>
<dbReference type="SUPFAM" id="SSF48452">
    <property type="entry name" value="TPR-like"/>
    <property type="match status" value="1"/>
</dbReference>
<evidence type="ECO:0000256" key="2">
    <source>
        <dbReference type="ARBA" id="ARBA00022737"/>
    </source>
</evidence>
<keyword evidence="2" id="KW-0677">Repeat</keyword>
<dbReference type="GO" id="GO:0099402">
    <property type="term" value="P:plant organ development"/>
    <property type="evidence" value="ECO:0007669"/>
    <property type="project" value="UniProtKB-ARBA"/>
</dbReference>
<dbReference type="InterPro" id="IPR046848">
    <property type="entry name" value="E_motif"/>
</dbReference>
<dbReference type="FunFam" id="1.25.40.10:FF:000344">
    <property type="entry name" value="Pentatricopeptide repeat-containing protein"/>
    <property type="match status" value="1"/>
</dbReference>
<dbReference type="Pfam" id="PF20431">
    <property type="entry name" value="E_motif"/>
    <property type="match status" value="1"/>
</dbReference>
<feature type="domain" description="DYW" evidence="5">
    <location>
        <begin position="774"/>
        <end position="865"/>
    </location>
</feature>
<feature type="repeat" description="PPR" evidence="4">
    <location>
        <begin position="328"/>
        <end position="358"/>
    </location>
</feature>
<dbReference type="Proteomes" id="UP000594263">
    <property type="component" value="Unplaced"/>
</dbReference>
<protein>
    <recommendedName>
        <fullName evidence="5">DYW domain-containing protein</fullName>
    </recommendedName>
</protein>
<reference evidence="6" key="1">
    <citation type="submission" date="2021-01" db="UniProtKB">
        <authorList>
            <consortium name="EnsemblPlants"/>
        </authorList>
    </citation>
    <scope>IDENTIFICATION</scope>
</reference>
<comment type="similarity">
    <text evidence="1">Belongs to the PPR family. PCMP-H subfamily.</text>
</comment>
<keyword evidence="7" id="KW-1185">Reference proteome</keyword>
<dbReference type="InterPro" id="IPR011990">
    <property type="entry name" value="TPR-like_helical_dom_sf"/>
</dbReference>
<feature type="repeat" description="PPR" evidence="4">
    <location>
        <begin position="561"/>
        <end position="595"/>
    </location>
</feature>
<organism evidence="6 7">
    <name type="scientific">Kalanchoe fedtschenkoi</name>
    <name type="common">Lavender scallops</name>
    <name type="synonym">South American air plant</name>
    <dbReference type="NCBI Taxonomy" id="63787"/>
    <lineage>
        <taxon>Eukaryota</taxon>
        <taxon>Viridiplantae</taxon>
        <taxon>Streptophyta</taxon>
        <taxon>Embryophyta</taxon>
        <taxon>Tracheophyta</taxon>
        <taxon>Spermatophyta</taxon>
        <taxon>Magnoliopsida</taxon>
        <taxon>eudicotyledons</taxon>
        <taxon>Gunneridae</taxon>
        <taxon>Pentapetalae</taxon>
        <taxon>Saxifragales</taxon>
        <taxon>Crassulaceae</taxon>
        <taxon>Kalanchoe</taxon>
    </lineage>
</organism>
<comment type="similarity">
    <text evidence="3">Belongs to the PPR family. PCMP-E subfamily.</text>
</comment>
<dbReference type="FunFam" id="1.25.40.10:FF:000436">
    <property type="entry name" value="Pentatricopeptide repeat-containing protein At5g39350 family"/>
    <property type="match status" value="1"/>
</dbReference>
<sequence>MTSLLQPAPNIRVCTVRDGRSSPRLQNGIFPFRHVPRNSISSPTSKARTFALLEKTLGTIISDLDVKIRHFCDMGNLDKAVELLPLESNLELMTYCMLLQLCADRKSLNNGRKVHSALVSRGAAVNGIMGAKLVFMYVRCGDLKQAREVFNTVANEKVFLWNLMISEYAKVGEFKECVAMFQKMLALNVELNSHTFTSVLKFLSASGSSSGGEAVHGCAVKMGLSSYNNVANALIAFYFKVGRVENAFKVFDELSDRDVVSWNSMISGCVANNAAEEALEAFLEMLQAGVAVDSATLINVLSACAGRGSLQLGRAAHGLAVKSGCAEEVTVSNVLIDMYSKCGDLIEAGRVFDRMRERSVVSWTSLMAGFTREGLSGKAISLFRRMDEEGVKPDVCMITSVLHACALAGSLESGRAVHDLVRKNGLGASLAVCNALIDMYAKCGAMADGRRVFDELRTRRDVVSWNALIGGYTRNRLYNEAVGMFVQMQPELRPDGFTVACVLPAFANLAELVKGRQIHGYALRNGFSSDLRVANALIDMYVKCGALVLARSLFDSLPVKNPVSWCLMVAGYAKHGLGREAIDAFTRICHAGIPLDEASFISILRACSHSGLLDEGYRIFNVMRHSCGIEARLEHYACIVEMLSRAGKLPQAYTFIRKMPVEPDARIWGSLLAGCRVHHDVKLAEKVAEEVFRLEPENTGYYLLLANVYAEAERWEEVEKLKKRISRRGSSSCSWIQVGGKVEIFFAGGDVNHPQKNKIDALLAELRNKMGEEGKRPKMKYALIDAEEVEKEAARCGHSESLAMAFGVLNGPPGKPVRVIKNHRVCVECHETAKLMSKVTRREIIIRDSNRFHRFKDGACSCRGYC</sequence>
<dbReference type="EnsemblPlants" id="Kaladp0053s0092.1.v1.1">
    <property type="protein sequence ID" value="Kaladp0053s0092.1.v1.1.CDS.1"/>
    <property type="gene ID" value="Kaladp0053s0092.v1.1"/>
</dbReference>
<dbReference type="GO" id="GO:0016070">
    <property type="term" value="P:RNA metabolic process"/>
    <property type="evidence" value="ECO:0007669"/>
    <property type="project" value="UniProtKB-ARBA"/>
</dbReference>
<dbReference type="FunFam" id="1.25.40.10:FF:000158">
    <property type="entry name" value="pentatricopeptide repeat-containing protein At2g33680"/>
    <property type="match status" value="1"/>
</dbReference>
<feature type="repeat" description="PPR" evidence="4">
    <location>
        <begin position="461"/>
        <end position="491"/>
    </location>
</feature>
<proteinExistence type="inferred from homology"/>
<dbReference type="PROSITE" id="PS51375">
    <property type="entry name" value="PPR"/>
    <property type="match status" value="6"/>
</dbReference>
<dbReference type="Pfam" id="PF14432">
    <property type="entry name" value="DYW_deaminase"/>
    <property type="match status" value="1"/>
</dbReference>
<dbReference type="AlphaFoldDB" id="A0A7N0U2R7"/>
<dbReference type="GO" id="GO:0005739">
    <property type="term" value="C:mitochondrion"/>
    <property type="evidence" value="ECO:0007669"/>
    <property type="project" value="UniProtKB-ARBA"/>
</dbReference>
<evidence type="ECO:0000259" key="5">
    <source>
        <dbReference type="Pfam" id="PF14432"/>
    </source>
</evidence>
<feature type="repeat" description="PPR" evidence="4">
    <location>
        <begin position="258"/>
        <end position="292"/>
    </location>
</feature>
<evidence type="ECO:0000256" key="3">
    <source>
        <dbReference type="ARBA" id="ARBA00061659"/>
    </source>
</evidence>
<dbReference type="Gene3D" id="1.25.40.10">
    <property type="entry name" value="Tetratricopeptide repeat domain"/>
    <property type="match status" value="5"/>
</dbReference>
<evidence type="ECO:0000256" key="1">
    <source>
        <dbReference type="ARBA" id="ARBA00006643"/>
    </source>
</evidence>
<dbReference type="NCBIfam" id="TIGR00756">
    <property type="entry name" value="PPR"/>
    <property type="match status" value="6"/>
</dbReference>